<organism evidence="2 3">
    <name type="scientific">Paenibacillus bovis</name>
    <dbReference type="NCBI Taxonomy" id="1616788"/>
    <lineage>
        <taxon>Bacteria</taxon>
        <taxon>Bacillati</taxon>
        <taxon>Bacillota</taxon>
        <taxon>Bacilli</taxon>
        <taxon>Bacillales</taxon>
        <taxon>Paenibacillaceae</taxon>
        <taxon>Paenibacillus</taxon>
    </lineage>
</organism>
<feature type="transmembrane region" description="Helical" evidence="1">
    <location>
        <begin position="78"/>
        <end position="98"/>
    </location>
</feature>
<keyword evidence="1" id="KW-0472">Membrane</keyword>
<evidence type="ECO:0000256" key="1">
    <source>
        <dbReference type="SAM" id="Phobius"/>
    </source>
</evidence>
<protein>
    <recommendedName>
        <fullName evidence="4">Membrane protein YczE</fullName>
    </recommendedName>
</protein>
<dbReference type="AlphaFoldDB" id="A0A172ZBY2"/>
<dbReference type="PANTHER" id="PTHR40078">
    <property type="entry name" value="INTEGRAL MEMBRANE PROTEIN-RELATED"/>
    <property type="match status" value="1"/>
</dbReference>
<keyword evidence="3" id="KW-1185">Reference proteome</keyword>
<name>A0A172ZBY2_9BACL</name>
<gene>
    <name evidence="2" type="ORF">AR543_02635</name>
</gene>
<evidence type="ECO:0000313" key="2">
    <source>
        <dbReference type="EMBL" id="ANF95039.1"/>
    </source>
</evidence>
<feature type="transmembrane region" description="Helical" evidence="1">
    <location>
        <begin position="53"/>
        <end position="73"/>
    </location>
</feature>
<evidence type="ECO:0000313" key="3">
    <source>
        <dbReference type="Proteomes" id="UP000078148"/>
    </source>
</evidence>
<reference evidence="2 3" key="2">
    <citation type="journal article" date="2016" name="Int. J. Syst. Evol. Microbiol.">
        <title>Paenibacillus bovis sp. nov., isolated from raw yak (Bos grunniens) milk.</title>
        <authorList>
            <person name="Gao C."/>
            <person name="Han J."/>
            <person name="Liu Z."/>
            <person name="Xu X."/>
            <person name="Hang F."/>
            <person name="Wu Z."/>
        </authorList>
    </citation>
    <scope>NUCLEOTIDE SEQUENCE [LARGE SCALE GENOMIC DNA]</scope>
    <source>
        <strain evidence="2 3">BD3526</strain>
    </source>
</reference>
<dbReference type="OrthoDB" id="9814474at2"/>
<dbReference type="EMBL" id="CP013023">
    <property type="protein sequence ID" value="ANF95039.1"/>
    <property type="molecule type" value="Genomic_DNA"/>
</dbReference>
<evidence type="ECO:0008006" key="4">
    <source>
        <dbReference type="Google" id="ProtNLM"/>
    </source>
</evidence>
<sequence length="220" mass="24327">MRGFITALTDPKRLIIMLVGNIFLGMGISIFKLSGLGNDPFSGMVMALADTSGIAYALFLILLNLSLFMVQLIAGRRFIGIGTIVNAVFLGYFVTFFYDIGLNVLGEPQLLWQRVITVAIGVVVCSFGVSLYQTSNVGIAPYDCLSLLMRDRFPQVSYFWHRMFTDAFCALICFIFGGIIGLGTLVSMFGLGPIIHFFNVHVAEKLLGERRLEEKAELEI</sequence>
<proteinExistence type="predicted"/>
<dbReference type="Pfam" id="PF19700">
    <property type="entry name" value="DUF6198"/>
    <property type="match status" value="1"/>
</dbReference>
<dbReference type="InterPro" id="IPR038750">
    <property type="entry name" value="YczE/YyaS-like"/>
</dbReference>
<accession>A0A172ZBY2</accession>
<feature type="transmembrane region" description="Helical" evidence="1">
    <location>
        <begin position="14"/>
        <end position="33"/>
    </location>
</feature>
<dbReference type="KEGG" id="pbv:AR543_02635"/>
<reference evidence="3" key="1">
    <citation type="submission" date="2015-10" db="EMBL/GenBank/DDBJ databases">
        <title>Genome of Paenibacillus bovis sp. nov.</title>
        <authorList>
            <person name="Wu Z."/>
            <person name="Gao C."/>
            <person name="Liu Z."/>
            <person name="Zheng H."/>
        </authorList>
    </citation>
    <scope>NUCLEOTIDE SEQUENCE [LARGE SCALE GENOMIC DNA]</scope>
    <source>
        <strain evidence="3">BD3526</strain>
    </source>
</reference>
<keyword evidence="1" id="KW-1133">Transmembrane helix</keyword>
<feature type="transmembrane region" description="Helical" evidence="1">
    <location>
        <begin position="110"/>
        <end position="132"/>
    </location>
</feature>
<dbReference type="PANTHER" id="PTHR40078:SF1">
    <property type="entry name" value="INTEGRAL MEMBRANE PROTEIN"/>
    <property type="match status" value="1"/>
</dbReference>
<feature type="transmembrane region" description="Helical" evidence="1">
    <location>
        <begin position="167"/>
        <end position="191"/>
    </location>
</feature>
<dbReference type="Proteomes" id="UP000078148">
    <property type="component" value="Chromosome"/>
</dbReference>
<keyword evidence="1" id="KW-0812">Transmembrane</keyword>